<proteinExistence type="predicted"/>
<keyword evidence="1" id="KW-0472">Membrane</keyword>
<dbReference type="EMBL" id="JBHSHD010000007">
    <property type="protein sequence ID" value="MFC4820413.1"/>
    <property type="molecule type" value="Genomic_DNA"/>
</dbReference>
<accession>A0ABV9QST3</accession>
<keyword evidence="1" id="KW-0812">Transmembrane</keyword>
<comment type="caution">
    <text evidence="2">The sequence shown here is derived from an EMBL/GenBank/DDBJ whole genome shotgun (WGS) entry which is preliminary data.</text>
</comment>
<keyword evidence="3" id="KW-1185">Reference proteome</keyword>
<protein>
    <recommendedName>
        <fullName evidence="4">DUF1440 domain-containing protein</fullName>
    </recommendedName>
</protein>
<feature type="transmembrane region" description="Helical" evidence="1">
    <location>
        <begin position="102"/>
        <end position="123"/>
    </location>
</feature>
<dbReference type="RefSeq" id="WP_380020264.1">
    <property type="nucleotide sequence ID" value="NZ_JBHSHD010000007.1"/>
</dbReference>
<organism evidence="2 3">
    <name type="scientific">Dokdonella ginsengisoli</name>
    <dbReference type="NCBI Taxonomy" id="363846"/>
    <lineage>
        <taxon>Bacteria</taxon>
        <taxon>Pseudomonadati</taxon>
        <taxon>Pseudomonadota</taxon>
        <taxon>Gammaproteobacteria</taxon>
        <taxon>Lysobacterales</taxon>
        <taxon>Rhodanobacteraceae</taxon>
        <taxon>Dokdonella</taxon>
    </lineage>
</organism>
<feature type="transmembrane region" description="Helical" evidence="1">
    <location>
        <begin position="66"/>
        <end position="90"/>
    </location>
</feature>
<reference evidence="3" key="1">
    <citation type="journal article" date="2019" name="Int. J. Syst. Evol. Microbiol.">
        <title>The Global Catalogue of Microorganisms (GCM) 10K type strain sequencing project: providing services to taxonomists for standard genome sequencing and annotation.</title>
        <authorList>
            <consortium name="The Broad Institute Genomics Platform"/>
            <consortium name="The Broad Institute Genome Sequencing Center for Infectious Disease"/>
            <person name="Wu L."/>
            <person name="Ma J."/>
        </authorList>
    </citation>
    <scope>NUCLEOTIDE SEQUENCE [LARGE SCALE GENOMIC DNA]</scope>
    <source>
        <strain evidence="3">CCUG 30340</strain>
    </source>
</reference>
<keyword evidence="1" id="KW-1133">Transmembrane helix</keyword>
<dbReference type="Proteomes" id="UP001595886">
    <property type="component" value="Unassembled WGS sequence"/>
</dbReference>
<evidence type="ECO:0008006" key="4">
    <source>
        <dbReference type="Google" id="ProtNLM"/>
    </source>
</evidence>
<evidence type="ECO:0000313" key="3">
    <source>
        <dbReference type="Proteomes" id="UP001595886"/>
    </source>
</evidence>
<evidence type="ECO:0000313" key="2">
    <source>
        <dbReference type="EMBL" id="MFC4820413.1"/>
    </source>
</evidence>
<gene>
    <name evidence="2" type="ORF">ACFO6Q_08755</name>
</gene>
<feature type="transmembrane region" description="Helical" evidence="1">
    <location>
        <begin position="138"/>
        <end position="156"/>
    </location>
</feature>
<evidence type="ECO:0000256" key="1">
    <source>
        <dbReference type="SAM" id="Phobius"/>
    </source>
</evidence>
<name>A0ABV9QST3_9GAMM</name>
<sequence>MSIRSEAMAAAPIAWPQVALGGLLIALGDAAFATTYWFSWNVTGVTRMFQSIAVGVLGKASYDGGAGAAVLGAALHLVMATMFVAAYALVARRRPALLERPLAYGIAYGVLMYLIMNFVVMPLSRVGRAPSLEHPERLVWVVLAHLVFGVVCVLFARRALR</sequence>